<dbReference type="InterPro" id="IPR003660">
    <property type="entry name" value="HAMP_dom"/>
</dbReference>
<dbReference type="InterPro" id="IPR029787">
    <property type="entry name" value="Nucleotide_cyclase"/>
</dbReference>
<comment type="caution">
    <text evidence="5">The sequence shown here is derived from an EMBL/GenBank/DDBJ whole genome shotgun (WGS) entry which is preliminary data.</text>
</comment>
<name>A0ABV7UQI7_9GAMM</name>
<dbReference type="PROSITE" id="PS50885">
    <property type="entry name" value="HAMP"/>
    <property type="match status" value="1"/>
</dbReference>
<evidence type="ECO:0000313" key="6">
    <source>
        <dbReference type="Proteomes" id="UP001595724"/>
    </source>
</evidence>
<dbReference type="EMBL" id="JBHRYF010000001">
    <property type="protein sequence ID" value="MFC3658889.1"/>
    <property type="molecule type" value="Genomic_DNA"/>
</dbReference>
<keyword evidence="1" id="KW-0812">Transmembrane</keyword>
<protein>
    <submittedName>
        <fullName evidence="5">Bifunctional diguanylate cyclase/phosphodiesterase</fullName>
    </submittedName>
</protein>
<accession>A0ABV7UQI7</accession>
<dbReference type="Pfam" id="PF00563">
    <property type="entry name" value="EAL"/>
    <property type="match status" value="1"/>
</dbReference>
<feature type="transmembrane region" description="Helical" evidence="1">
    <location>
        <begin position="20"/>
        <end position="39"/>
    </location>
</feature>
<dbReference type="PANTHER" id="PTHR44757:SF2">
    <property type="entry name" value="BIOFILM ARCHITECTURE MAINTENANCE PROTEIN MBAA"/>
    <property type="match status" value="1"/>
</dbReference>
<reference evidence="6" key="1">
    <citation type="journal article" date="2019" name="Int. J. Syst. Evol. Microbiol.">
        <title>The Global Catalogue of Microorganisms (GCM) 10K type strain sequencing project: providing services to taxonomists for standard genome sequencing and annotation.</title>
        <authorList>
            <consortium name="The Broad Institute Genomics Platform"/>
            <consortium name="The Broad Institute Genome Sequencing Center for Infectious Disease"/>
            <person name="Wu L."/>
            <person name="Ma J."/>
        </authorList>
    </citation>
    <scope>NUCLEOTIDE SEQUENCE [LARGE SCALE GENOMIC DNA]</scope>
    <source>
        <strain evidence="6">KCTC 42211</strain>
    </source>
</reference>
<dbReference type="RefSeq" id="WP_386705761.1">
    <property type="nucleotide sequence ID" value="NZ_JBHRYF010000001.1"/>
</dbReference>
<sequence>MATSLRPRGAILASRFGRRIFAMFCLAALLPAVTVLVIGDRIASRQAEQASERVLRADAKDFAISVYSRLELAAAALASVPIDGTSGRNLAVYFDEVARLDGEDARPAASRLDPRSQRALRALPESVRLAVVPATQGAGRSIVLLRRLPGDGALLAATLKPDFLWGGPDDLRSYVRLCANDGAQRLFCGGAAAFPANGERTRTAEWQLFLKPTFGIGGWTFSAEGLAPQRPRAYTGLLLPVAIGVLLLAVLLSSMQIRRVLVPLDSLLHRIRAFGGVPVAASEVRGKDEFEMLSHTFEGMGARIGQQMEALRMLAMIDRQILAREPLESVIESVLSHVQRIAGATVAIVVVRDAGVECHGRSRNGGDTVVFRLGDMPDVKGDGDAAGDVCVPLQALPPGRLRDWFERCGDSHVRVLSIEHAASTPAPLWVFLGTALGADIVSGALASAGDLAERIAVALVFERHERRLVQQARLDSLTGLPNRLAAYEALGTHIAAAATSGTGFATAFLDLDRFKSINDGLGHAFGDDLLVEIARRIRGAVAAGVFVARLGGDEFFLILPDVTGQADATRAVQRLERAFDRPIVVGQREFQQRFSVGIAFHPADGADAATLIRAADMAMYRVKKAGGSGSAFFDAAMDTAAQERLQMENDLRTAIHERRIALYYQPRVDSRSGRVIGLEALVRWIEPDGRVIPPTEFIGLAEECGLIDELGALVMDEACRQLSIWKAMDLHPPRVGVNVSGHQLDSGALVPTLSATMARWAIEPGCVEIEVTETALVRDSESGSRQLEAVRALGVQVAIDDFGTGYSSLAYLTRLPSDTLKIDRAFVVDLARGDRAAEAVVRSIIGIARDLGKGVVAEGVESIEQVRALDGWGCHTIQGFIYARPLPAEAATRLLAEGGILRPSGPGTG</sequence>
<dbReference type="PANTHER" id="PTHR44757">
    <property type="entry name" value="DIGUANYLATE CYCLASE DGCP"/>
    <property type="match status" value="1"/>
</dbReference>
<evidence type="ECO:0000256" key="1">
    <source>
        <dbReference type="SAM" id="Phobius"/>
    </source>
</evidence>
<dbReference type="CDD" id="cd01948">
    <property type="entry name" value="EAL"/>
    <property type="match status" value="1"/>
</dbReference>
<keyword evidence="1" id="KW-0472">Membrane</keyword>
<dbReference type="InterPro" id="IPR000160">
    <property type="entry name" value="GGDEF_dom"/>
</dbReference>
<dbReference type="PROSITE" id="PS50883">
    <property type="entry name" value="EAL"/>
    <property type="match status" value="1"/>
</dbReference>
<dbReference type="Gene3D" id="3.20.20.450">
    <property type="entry name" value="EAL domain"/>
    <property type="match status" value="1"/>
</dbReference>
<feature type="domain" description="EAL" evidence="2">
    <location>
        <begin position="644"/>
        <end position="899"/>
    </location>
</feature>
<dbReference type="InterPro" id="IPR043128">
    <property type="entry name" value="Rev_trsase/Diguanyl_cyclase"/>
</dbReference>
<dbReference type="SUPFAM" id="SSF141868">
    <property type="entry name" value="EAL domain-like"/>
    <property type="match status" value="1"/>
</dbReference>
<keyword evidence="1" id="KW-1133">Transmembrane helix</keyword>
<dbReference type="InterPro" id="IPR052155">
    <property type="entry name" value="Biofilm_reg_signaling"/>
</dbReference>
<evidence type="ECO:0000259" key="2">
    <source>
        <dbReference type="PROSITE" id="PS50883"/>
    </source>
</evidence>
<dbReference type="Proteomes" id="UP001595724">
    <property type="component" value="Unassembled WGS sequence"/>
</dbReference>
<feature type="domain" description="GGDEF" evidence="4">
    <location>
        <begin position="502"/>
        <end position="635"/>
    </location>
</feature>
<gene>
    <name evidence="5" type="ORF">ACFOM9_02200</name>
</gene>
<dbReference type="CDD" id="cd01949">
    <property type="entry name" value="GGDEF"/>
    <property type="match status" value="1"/>
</dbReference>
<dbReference type="SMART" id="SM00267">
    <property type="entry name" value="GGDEF"/>
    <property type="match status" value="1"/>
</dbReference>
<evidence type="ECO:0000259" key="3">
    <source>
        <dbReference type="PROSITE" id="PS50885"/>
    </source>
</evidence>
<dbReference type="Gene3D" id="3.30.70.270">
    <property type="match status" value="1"/>
</dbReference>
<feature type="transmembrane region" description="Helical" evidence="1">
    <location>
        <begin position="237"/>
        <end position="257"/>
    </location>
</feature>
<dbReference type="Pfam" id="PF00990">
    <property type="entry name" value="GGDEF"/>
    <property type="match status" value="1"/>
</dbReference>
<evidence type="ECO:0000313" key="5">
    <source>
        <dbReference type="EMBL" id="MFC3658889.1"/>
    </source>
</evidence>
<dbReference type="NCBIfam" id="TIGR00254">
    <property type="entry name" value="GGDEF"/>
    <property type="match status" value="1"/>
</dbReference>
<organism evidence="5 6">
    <name type="scientific">Luteimonas notoginsengisoli</name>
    <dbReference type="NCBI Taxonomy" id="1578200"/>
    <lineage>
        <taxon>Bacteria</taxon>
        <taxon>Pseudomonadati</taxon>
        <taxon>Pseudomonadota</taxon>
        <taxon>Gammaproteobacteria</taxon>
        <taxon>Lysobacterales</taxon>
        <taxon>Lysobacteraceae</taxon>
        <taxon>Luteimonas</taxon>
    </lineage>
</organism>
<keyword evidence="6" id="KW-1185">Reference proteome</keyword>
<dbReference type="PROSITE" id="PS50887">
    <property type="entry name" value="GGDEF"/>
    <property type="match status" value="1"/>
</dbReference>
<dbReference type="SMART" id="SM00052">
    <property type="entry name" value="EAL"/>
    <property type="match status" value="1"/>
</dbReference>
<feature type="domain" description="HAMP" evidence="3">
    <location>
        <begin position="258"/>
        <end position="309"/>
    </location>
</feature>
<proteinExistence type="predicted"/>
<dbReference type="Gene3D" id="6.10.340.10">
    <property type="match status" value="1"/>
</dbReference>
<dbReference type="InterPro" id="IPR001633">
    <property type="entry name" value="EAL_dom"/>
</dbReference>
<dbReference type="SUPFAM" id="SSF55073">
    <property type="entry name" value="Nucleotide cyclase"/>
    <property type="match status" value="1"/>
</dbReference>
<dbReference type="InterPro" id="IPR035919">
    <property type="entry name" value="EAL_sf"/>
</dbReference>
<evidence type="ECO:0000259" key="4">
    <source>
        <dbReference type="PROSITE" id="PS50887"/>
    </source>
</evidence>